<dbReference type="KEGG" id="pste:PSTEL_05420"/>
<dbReference type="RefSeq" id="WP_038693941.1">
    <property type="nucleotide sequence ID" value="NZ_CP009286.1"/>
</dbReference>
<dbReference type="CDD" id="cd06661">
    <property type="entry name" value="GGCT_like"/>
    <property type="match status" value="2"/>
</dbReference>
<dbReference type="Pfam" id="PF13772">
    <property type="entry name" value="AIG2_2"/>
    <property type="match status" value="1"/>
</dbReference>
<dbReference type="SUPFAM" id="SSF110857">
    <property type="entry name" value="Gamma-glutamyl cyclotransferase-like"/>
    <property type="match status" value="2"/>
</dbReference>
<dbReference type="InterPro" id="IPR017939">
    <property type="entry name" value="G-Glutamylcylcotransferase"/>
</dbReference>
<feature type="active site" description="Proton acceptor" evidence="2">
    <location>
        <position position="209"/>
    </location>
</feature>
<keyword evidence="6" id="KW-1185">Reference proteome</keyword>
<reference evidence="5 6" key="1">
    <citation type="submission" date="2014-08" db="EMBL/GenBank/DDBJ databases">
        <title>Comparative genomics of the Paenibacillus odorifer group.</title>
        <authorList>
            <person name="den Bakker H.C."/>
            <person name="Tsai Y.-C."/>
            <person name="Martin N."/>
            <person name="Korlach J."/>
            <person name="Wiedmann M."/>
        </authorList>
    </citation>
    <scope>NUCLEOTIDE SEQUENCE [LARGE SCALE GENOMIC DNA]</scope>
    <source>
        <strain evidence="5 6">DSM 14472</strain>
    </source>
</reference>
<evidence type="ECO:0000313" key="6">
    <source>
        <dbReference type="Proteomes" id="UP000029507"/>
    </source>
</evidence>
<dbReference type="Proteomes" id="UP000029507">
    <property type="component" value="Chromosome"/>
</dbReference>
<dbReference type="EMBL" id="CP009286">
    <property type="protein sequence ID" value="AIQ62625.1"/>
    <property type="molecule type" value="Genomic_DNA"/>
</dbReference>
<feature type="binding site" evidence="3">
    <location>
        <position position="250"/>
    </location>
    <ligand>
        <name>substrate</name>
    </ligand>
</feature>
<gene>
    <name evidence="5" type="ORF">PSTEL_05420</name>
</gene>
<feature type="binding site" evidence="3">
    <location>
        <begin position="133"/>
        <end position="138"/>
    </location>
    <ligand>
        <name>substrate</name>
    </ligand>
</feature>
<dbReference type="STRING" id="169760.PSTEL_05420"/>
<dbReference type="InterPro" id="IPR009288">
    <property type="entry name" value="AIG2-like_dom"/>
</dbReference>
<accession>A0A089LR95</accession>
<evidence type="ECO:0000256" key="1">
    <source>
        <dbReference type="ARBA" id="ARBA00023239"/>
    </source>
</evidence>
<dbReference type="AlphaFoldDB" id="A0A089LR95"/>
<evidence type="ECO:0000313" key="5">
    <source>
        <dbReference type="EMBL" id="AIQ62625.1"/>
    </source>
</evidence>
<organism evidence="5 6">
    <name type="scientific">Paenibacillus stellifer</name>
    <dbReference type="NCBI Taxonomy" id="169760"/>
    <lineage>
        <taxon>Bacteria</taxon>
        <taxon>Bacillati</taxon>
        <taxon>Bacillota</taxon>
        <taxon>Bacilli</taxon>
        <taxon>Bacillales</taxon>
        <taxon>Paenibacillaceae</taxon>
        <taxon>Paenibacillus</taxon>
    </lineage>
</organism>
<dbReference type="Pfam" id="PF06094">
    <property type="entry name" value="GGACT"/>
    <property type="match status" value="1"/>
</dbReference>
<dbReference type="PANTHER" id="PTHR12935">
    <property type="entry name" value="GAMMA-GLUTAMYLCYCLOTRANSFERASE"/>
    <property type="match status" value="1"/>
</dbReference>
<dbReference type="InterPro" id="IPR036568">
    <property type="entry name" value="GGCT-like_sf"/>
</dbReference>
<dbReference type="InterPro" id="IPR013024">
    <property type="entry name" value="GGCT-like"/>
</dbReference>
<dbReference type="PANTHER" id="PTHR12935:SF0">
    <property type="entry name" value="GAMMA-GLUTAMYLCYCLOTRANSFERASE"/>
    <property type="match status" value="1"/>
</dbReference>
<feature type="domain" description="Gamma-glutamylcyclotransferase AIG2-like" evidence="4">
    <location>
        <begin position="4"/>
        <end position="121"/>
    </location>
</feature>
<name>A0A089LR95_9BACL</name>
<evidence type="ECO:0000256" key="2">
    <source>
        <dbReference type="PIRSR" id="PIRSR617939-1"/>
    </source>
</evidence>
<sequence>MELVFVYGTLRQGERYHHLLENSRPVAMLARVEGIIVDTGLGYPALVEVSSGSVAGEVYEVTDDVLAALDELEDYYGPDADNNEYERVRTQVQTDLGQIPAWIYVYRRDHIYPLISGGDWKLYRLRKEKELYYFAYGSCMDTERIEAAGVAGWFRPVEGAAVLPGFSLQFTLPLADGSRADIVETGGSVEGILYRIPEECLEGYLYQREGVEEGIYRPAVVPVRMDDSIVDAVCFVVVDKKEETAPPAHYMKEILRGARHKVSAEYYARLTEHFFKEFGYCLD</sequence>
<dbReference type="HOGENOM" id="CLU_085350_0_0_9"/>
<proteinExistence type="predicted"/>
<evidence type="ECO:0000259" key="4">
    <source>
        <dbReference type="Pfam" id="PF06094"/>
    </source>
</evidence>
<dbReference type="Gene3D" id="3.10.490.10">
    <property type="entry name" value="Gamma-glutamyl cyclotransferase-like"/>
    <property type="match status" value="2"/>
</dbReference>
<keyword evidence="1" id="KW-0456">Lyase</keyword>
<dbReference type="GO" id="GO:0003839">
    <property type="term" value="F:gamma-glutamylcyclotransferase activity"/>
    <property type="evidence" value="ECO:0007669"/>
    <property type="project" value="InterPro"/>
</dbReference>
<dbReference type="OrthoDB" id="8538589at2"/>
<protein>
    <recommendedName>
        <fullName evidence="4">Gamma-glutamylcyclotransferase AIG2-like domain-containing protein</fullName>
    </recommendedName>
</protein>
<evidence type="ECO:0000256" key="3">
    <source>
        <dbReference type="PIRSR" id="PIRSR617939-2"/>
    </source>
</evidence>